<name>A0A4R6DDU8_9MICO</name>
<feature type="compositionally biased region" description="Low complexity" evidence="1">
    <location>
        <begin position="132"/>
        <end position="173"/>
    </location>
</feature>
<evidence type="ECO:0000256" key="1">
    <source>
        <dbReference type="SAM" id="MobiDB-lite"/>
    </source>
</evidence>
<feature type="region of interest" description="Disordered" evidence="1">
    <location>
        <begin position="1"/>
        <end position="42"/>
    </location>
</feature>
<feature type="region of interest" description="Disordered" evidence="1">
    <location>
        <begin position="293"/>
        <end position="315"/>
    </location>
</feature>
<sequence>MTAVVSTDGVRAIRRTTSSSVRERAGRSARRRTTATPTRSPTIASRTAMSDGARSAMLGPVTSVSVATAASPTTAAITATAWTTAPARDRVRGSVTRRSRSTSGTRDARALATTRATSDPANAAARARRTGARSGSRAGAPAPSSTGAQSAARPRPAAAPATAPTTVASTGSSRTAANRRRAGSPRSRASPHSAARACPMRPATTPWANHASTTACSAGTATIVVAASFPSATRSTRSSIRSCTDTDDCALLSVSVPSRAAATSRTTAGTSSRRSPCRRVLTDHIVPVIDRSSNPARDITRSGPPVPPLPNSLPGALAIRPTRLVAL</sequence>
<dbReference type="AlphaFoldDB" id="A0A4R6DDU8"/>
<organism evidence="2 3">
    <name type="scientific">Curtobacterium flaccumfaciens</name>
    <dbReference type="NCBI Taxonomy" id="2035"/>
    <lineage>
        <taxon>Bacteria</taxon>
        <taxon>Bacillati</taxon>
        <taxon>Actinomycetota</taxon>
        <taxon>Actinomycetes</taxon>
        <taxon>Micrococcales</taxon>
        <taxon>Microbacteriaceae</taxon>
        <taxon>Curtobacterium</taxon>
    </lineage>
</organism>
<feature type="region of interest" description="Disordered" evidence="1">
    <location>
        <begin position="86"/>
        <end position="203"/>
    </location>
</feature>
<comment type="caution">
    <text evidence="2">The sequence shown here is derived from an EMBL/GenBank/DDBJ whole genome shotgun (WGS) entry which is preliminary data.</text>
</comment>
<feature type="compositionally biased region" description="Low complexity" evidence="1">
    <location>
        <begin position="101"/>
        <end position="125"/>
    </location>
</feature>
<reference evidence="2 3" key="1">
    <citation type="submission" date="2019-03" db="EMBL/GenBank/DDBJ databases">
        <title>Genomic analyses of the natural microbiome of Caenorhabditis elegans.</title>
        <authorList>
            <person name="Samuel B."/>
        </authorList>
    </citation>
    <scope>NUCLEOTIDE SEQUENCE [LARGE SCALE GENOMIC DNA]</scope>
    <source>
        <strain evidence="2 3">JUb65</strain>
    </source>
</reference>
<evidence type="ECO:0000313" key="3">
    <source>
        <dbReference type="Proteomes" id="UP000295764"/>
    </source>
</evidence>
<dbReference type="EMBL" id="SNVW01000011">
    <property type="protein sequence ID" value="TDN42600.1"/>
    <property type="molecule type" value="Genomic_DNA"/>
</dbReference>
<feature type="compositionally biased region" description="Low complexity" evidence="1">
    <location>
        <begin position="184"/>
        <end position="197"/>
    </location>
</feature>
<accession>A0A4R6DDU8</accession>
<evidence type="ECO:0000313" key="2">
    <source>
        <dbReference type="EMBL" id="TDN42600.1"/>
    </source>
</evidence>
<dbReference type="Proteomes" id="UP000295764">
    <property type="component" value="Unassembled WGS sequence"/>
</dbReference>
<protein>
    <submittedName>
        <fullName evidence="2">Uncharacterized protein</fullName>
    </submittedName>
</protein>
<gene>
    <name evidence="2" type="ORF">EDF64_11177</name>
</gene>
<proteinExistence type="predicted"/>